<feature type="domain" description="Transposase IS204/IS1001/IS1096/IS1165 DDE" evidence="1">
    <location>
        <begin position="88"/>
        <end position="173"/>
    </location>
</feature>
<dbReference type="PANTHER" id="PTHR33498">
    <property type="entry name" value="TRANSPOSASE FOR INSERTION SEQUENCE ELEMENT IS1557"/>
    <property type="match status" value="1"/>
</dbReference>
<dbReference type="PANTHER" id="PTHR33498:SF1">
    <property type="entry name" value="TRANSPOSASE FOR INSERTION SEQUENCE ELEMENT IS1557"/>
    <property type="match status" value="1"/>
</dbReference>
<dbReference type="AlphaFoldDB" id="A0AAU3ICJ5"/>
<sequence>MQRLRRMTQCLAVFSRHSHPELLGDLNWRSAVNAGPRRYGGSWRLSRLHWPVLRRGLTVLNQALSSASVLNRLMRIALPDRPTPRVAGVDEFALLKGHRYATIITNAETGERVEVLPDRRRDTVVAWVREHPGIRMLCRDGSGGFARAVREADSTIVQVIDRWHLWHGLTEAVLKEGVHTPPAGRGTDHRCVRTGTLSPRWPRLAA</sequence>
<dbReference type="EMBL" id="CP109546">
    <property type="protein sequence ID" value="WTZ14299.1"/>
    <property type="molecule type" value="Genomic_DNA"/>
</dbReference>
<name>A0AAU3ICJ5_9ACTN</name>
<dbReference type="InterPro" id="IPR047951">
    <property type="entry name" value="Transpos_ISL3"/>
</dbReference>
<dbReference type="Pfam" id="PF01610">
    <property type="entry name" value="DDE_Tnp_ISL3"/>
    <property type="match status" value="1"/>
</dbReference>
<organism evidence="2">
    <name type="scientific">Streptomyces sp. NBC_01393</name>
    <dbReference type="NCBI Taxonomy" id="2903851"/>
    <lineage>
        <taxon>Bacteria</taxon>
        <taxon>Bacillati</taxon>
        <taxon>Actinomycetota</taxon>
        <taxon>Actinomycetes</taxon>
        <taxon>Kitasatosporales</taxon>
        <taxon>Streptomycetaceae</taxon>
        <taxon>Streptomyces</taxon>
    </lineage>
</organism>
<evidence type="ECO:0000313" key="2">
    <source>
        <dbReference type="EMBL" id="WTZ14299.1"/>
    </source>
</evidence>
<protein>
    <submittedName>
        <fullName evidence="2">Transposase</fullName>
    </submittedName>
</protein>
<evidence type="ECO:0000259" key="1">
    <source>
        <dbReference type="Pfam" id="PF01610"/>
    </source>
</evidence>
<gene>
    <name evidence="2" type="ORF">OG699_43940</name>
</gene>
<dbReference type="InterPro" id="IPR002560">
    <property type="entry name" value="Transposase_DDE"/>
</dbReference>
<proteinExistence type="predicted"/>
<reference evidence="2" key="1">
    <citation type="submission" date="2022-10" db="EMBL/GenBank/DDBJ databases">
        <title>The complete genomes of actinobacterial strains from the NBC collection.</title>
        <authorList>
            <person name="Joergensen T.S."/>
            <person name="Alvarez Arevalo M."/>
            <person name="Sterndorff E.B."/>
            <person name="Faurdal D."/>
            <person name="Vuksanovic O."/>
            <person name="Mourched A.-S."/>
            <person name="Charusanti P."/>
            <person name="Shaw S."/>
            <person name="Blin K."/>
            <person name="Weber T."/>
        </authorList>
    </citation>
    <scope>NUCLEOTIDE SEQUENCE</scope>
    <source>
        <strain evidence="2">NBC_01393</strain>
    </source>
</reference>
<accession>A0AAU3ICJ5</accession>